<dbReference type="EMBL" id="QVTE01000039">
    <property type="protein sequence ID" value="RFU67757.1"/>
    <property type="molecule type" value="Genomic_DNA"/>
</dbReference>
<dbReference type="GO" id="GO:0046872">
    <property type="term" value="F:metal ion binding"/>
    <property type="evidence" value="ECO:0007669"/>
    <property type="project" value="UniProtKB-KW"/>
</dbReference>
<feature type="binding site" evidence="4">
    <location>
        <position position="92"/>
    </location>
    <ligand>
        <name>Mg(2+)</name>
        <dbReference type="ChEBI" id="CHEBI:18420"/>
        <label>1</label>
    </ligand>
</feature>
<dbReference type="GO" id="GO:0016818">
    <property type="term" value="F:hydrolase activity, acting on acid anhydrides, in phosphorus-containing anhydrides"/>
    <property type="evidence" value="ECO:0007669"/>
    <property type="project" value="InterPro"/>
</dbReference>
<dbReference type="Proteomes" id="UP000264541">
    <property type="component" value="Unassembled WGS sequence"/>
</dbReference>
<evidence type="ECO:0000256" key="5">
    <source>
        <dbReference type="PIRSR" id="PIRSR604385-3"/>
    </source>
</evidence>
<name>A0A372LLH5_9BACI</name>
<feature type="domain" description="Nudix hydrolase" evidence="6">
    <location>
        <begin position="40"/>
        <end position="171"/>
    </location>
</feature>
<feature type="binding site" evidence="4">
    <location>
        <position position="96"/>
    </location>
    <ligand>
        <name>Mg(2+)</name>
        <dbReference type="ChEBI" id="CHEBI:18420"/>
        <label>1</label>
    </ligand>
</feature>
<dbReference type="PANTHER" id="PTHR11839">
    <property type="entry name" value="UDP/ADP-SUGAR PYROPHOSPHATASE"/>
    <property type="match status" value="1"/>
</dbReference>
<dbReference type="AlphaFoldDB" id="A0A372LLH5"/>
<comment type="caution">
    <text evidence="7">The sequence shown here is derived from an EMBL/GenBank/DDBJ whole genome shotgun (WGS) entry which is preliminary data.</text>
</comment>
<dbReference type="Pfam" id="PF00293">
    <property type="entry name" value="NUDIX"/>
    <property type="match status" value="1"/>
</dbReference>
<accession>A0A372LLH5</accession>
<keyword evidence="3 7" id="KW-0378">Hydrolase</keyword>
<evidence type="ECO:0000256" key="1">
    <source>
        <dbReference type="ARBA" id="ARBA00001946"/>
    </source>
</evidence>
<dbReference type="InterPro" id="IPR004385">
    <property type="entry name" value="NDP_pyrophosphatase"/>
</dbReference>
<reference evidence="7 8" key="1">
    <citation type="submission" date="2018-08" db="EMBL/GenBank/DDBJ databases">
        <title>Bacillus chawlae sp. nov., Bacillus glennii sp. nov., and Bacillus saganii sp. nov. Isolated from the Vehicle Assembly Building at Kennedy Space Center where the Viking Spacecraft were Assembled.</title>
        <authorList>
            <person name="Seuylemezian A."/>
            <person name="Vaishampayan P."/>
        </authorList>
    </citation>
    <scope>NUCLEOTIDE SEQUENCE [LARGE SCALE GENOMIC DNA]</scope>
    <source>
        <strain evidence="7 8">V47-23a</strain>
    </source>
</reference>
<feature type="short sequence motif" description="Nudix box" evidence="5">
    <location>
        <begin position="77"/>
        <end position="99"/>
    </location>
</feature>
<dbReference type="NCBIfam" id="TIGR00052">
    <property type="entry name" value="nudix-type nucleoside diphosphatase, YffH/AdpP family"/>
    <property type="match status" value="1"/>
</dbReference>
<dbReference type="PROSITE" id="PS00893">
    <property type="entry name" value="NUDIX_BOX"/>
    <property type="match status" value="1"/>
</dbReference>
<proteinExistence type="predicted"/>
<dbReference type="GO" id="GO:0019693">
    <property type="term" value="P:ribose phosphate metabolic process"/>
    <property type="evidence" value="ECO:0007669"/>
    <property type="project" value="TreeGrafter"/>
</dbReference>
<keyword evidence="8" id="KW-1185">Reference proteome</keyword>
<dbReference type="PANTHER" id="PTHR11839:SF18">
    <property type="entry name" value="NUDIX HYDROLASE DOMAIN-CONTAINING PROTEIN"/>
    <property type="match status" value="1"/>
</dbReference>
<dbReference type="RefSeq" id="WP_117327285.1">
    <property type="nucleotide sequence ID" value="NZ_QVTE01000039.1"/>
</dbReference>
<organism evidence="7 8">
    <name type="scientific">Peribacillus saganii</name>
    <dbReference type="NCBI Taxonomy" id="2303992"/>
    <lineage>
        <taxon>Bacteria</taxon>
        <taxon>Bacillati</taxon>
        <taxon>Bacillota</taxon>
        <taxon>Bacilli</taxon>
        <taxon>Bacillales</taxon>
        <taxon>Bacillaceae</taxon>
        <taxon>Peribacillus</taxon>
    </lineage>
</organism>
<feature type="binding site" evidence="4">
    <location>
        <position position="76"/>
    </location>
    <ligand>
        <name>Mg(2+)</name>
        <dbReference type="ChEBI" id="CHEBI:18420"/>
        <label>1</label>
    </ligand>
</feature>
<protein>
    <submittedName>
        <fullName evidence="7">NUDIX hydrolase</fullName>
    </submittedName>
</protein>
<evidence type="ECO:0000256" key="2">
    <source>
        <dbReference type="ARBA" id="ARBA00011738"/>
    </source>
</evidence>
<dbReference type="InterPro" id="IPR000086">
    <property type="entry name" value="NUDIX_hydrolase_dom"/>
</dbReference>
<evidence type="ECO:0000256" key="4">
    <source>
        <dbReference type="PIRSR" id="PIRSR604385-2"/>
    </source>
</evidence>
<dbReference type="FunFam" id="3.90.79.10:FF:000024">
    <property type="entry name" value="ADP-ribose pyrophosphatase"/>
    <property type="match status" value="1"/>
</dbReference>
<gene>
    <name evidence="7" type="ORF">D0469_13590</name>
</gene>
<dbReference type="GO" id="GO:0005829">
    <property type="term" value="C:cytosol"/>
    <property type="evidence" value="ECO:0007669"/>
    <property type="project" value="TreeGrafter"/>
</dbReference>
<dbReference type="SUPFAM" id="SSF55811">
    <property type="entry name" value="Nudix"/>
    <property type="match status" value="1"/>
</dbReference>
<dbReference type="PROSITE" id="PS51462">
    <property type="entry name" value="NUDIX"/>
    <property type="match status" value="1"/>
</dbReference>
<dbReference type="GO" id="GO:0006753">
    <property type="term" value="P:nucleoside phosphate metabolic process"/>
    <property type="evidence" value="ECO:0007669"/>
    <property type="project" value="TreeGrafter"/>
</dbReference>
<sequence>MKKFEEKTLSTEKIFDGKVISLQVDEVELPNGNKSKREIIKHPGAVAVIAITAENKIVMVEQYRKAMERSLVEIPAGKLEKGEEPLATAHRELEEETGYVTESMVYVTSFYTSPGFADELIHLFLAENLKKKEDPASADDDEFVEILELRLEEAIDYMKQEKIYDAKTAFAVQYLQLREATKENG</sequence>
<keyword evidence="4" id="KW-0460">Magnesium</keyword>
<evidence type="ECO:0000313" key="8">
    <source>
        <dbReference type="Proteomes" id="UP000264541"/>
    </source>
</evidence>
<evidence type="ECO:0000313" key="7">
    <source>
        <dbReference type="EMBL" id="RFU67757.1"/>
    </source>
</evidence>
<dbReference type="Gene3D" id="3.90.79.10">
    <property type="entry name" value="Nucleoside Triphosphate Pyrophosphohydrolase"/>
    <property type="match status" value="1"/>
</dbReference>
<comment type="subunit">
    <text evidence="2">Homodimer.</text>
</comment>
<keyword evidence="4" id="KW-0479">Metal-binding</keyword>
<dbReference type="InterPro" id="IPR015797">
    <property type="entry name" value="NUDIX_hydrolase-like_dom_sf"/>
</dbReference>
<evidence type="ECO:0000259" key="6">
    <source>
        <dbReference type="PROSITE" id="PS51462"/>
    </source>
</evidence>
<dbReference type="InterPro" id="IPR020084">
    <property type="entry name" value="NUDIX_hydrolase_CS"/>
</dbReference>
<dbReference type="OrthoDB" id="9806150at2"/>
<dbReference type="CDD" id="cd03424">
    <property type="entry name" value="NUDIX_ADPRase_Nudt5_UGPPase_Nudt14"/>
    <property type="match status" value="1"/>
</dbReference>
<feature type="binding site" evidence="4">
    <location>
        <position position="142"/>
    </location>
    <ligand>
        <name>Mg(2+)</name>
        <dbReference type="ChEBI" id="CHEBI:18420"/>
        <label>1</label>
    </ligand>
</feature>
<comment type="cofactor">
    <cofactor evidence="1 4">
        <name>Mg(2+)</name>
        <dbReference type="ChEBI" id="CHEBI:18420"/>
    </cofactor>
</comment>
<evidence type="ECO:0000256" key="3">
    <source>
        <dbReference type="ARBA" id="ARBA00022801"/>
    </source>
</evidence>